<proteinExistence type="predicted"/>
<protein>
    <recommendedName>
        <fullName evidence="2">DUF1320 domain-containing protein</fullName>
    </recommendedName>
</protein>
<accession>A0A3B1CAV0</accession>
<dbReference type="InterPro" id="IPR009752">
    <property type="entry name" value="Phage_Mu_GpJ"/>
</dbReference>
<evidence type="ECO:0008006" key="2">
    <source>
        <dbReference type="Google" id="ProtNLM"/>
    </source>
</evidence>
<organism evidence="1">
    <name type="scientific">hydrothermal vent metagenome</name>
    <dbReference type="NCBI Taxonomy" id="652676"/>
    <lineage>
        <taxon>unclassified sequences</taxon>
        <taxon>metagenomes</taxon>
        <taxon>ecological metagenomes</taxon>
    </lineage>
</organism>
<evidence type="ECO:0000313" key="1">
    <source>
        <dbReference type="EMBL" id="VAX21124.1"/>
    </source>
</evidence>
<dbReference type="Pfam" id="PF07030">
    <property type="entry name" value="Phage_Mu_Gp36"/>
    <property type="match status" value="1"/>
</dbReference>
<sequence length="142" mass="15148">MAYSSIDDLKKKIDEIKLIQLTDIGGSGRVDSVKVESAIAEADALIDSYVSRVYQTPLGPVPNIVVDISATIAIGNLHRFRCVESLVWTKAYENAILFLKKVAGGAVTLEGAVTEPSPSGNASSAGFSSADRRFSRETLKGM</sequence>
<name>A0A3B1CAV0_9ZZZZ</name>
<gene>
    <name evidence="1" type="ORF">MNBD_NITROSPINAE02-507</name>
</gene>
<dbReference type="EMBL" id="UOGE01000063">
    <property type="protein sequence ID" value="VAX21124.1"/>
    <property type="molecule type" value="Genomic_DNA"/>
</dbReference>
<dbReference type="AlphaFoldDB" id="A0A3B1CAV0"/>
<reference evidence="1" key="1">
    <citation type="submission" date="2018-06" db="EMBL/GenBank/DDBJ databases">
        <authorList>
            <person name="Zhirakovskaya E."/>
        </authorList>
    </citation>
    <scope>NUCLEOTIDE SEQUENCE</scope>
</reference>